<dbReference type="OrthoDB" id="966098at2"/>
<organism evidence="2 3">
    <name type="scientific">Spirosoma fluviale</name>
    <dbReference type="NCBI Taxonomy" id="1597977"/>
    <lineage>
        <taxon>Bacteria</taxon>
        <taxon>Pseudomonadati</taxon>
        <taxon>Bacteroidota</taxon>
        <taxon>Cytophagia</taxon>
        <taxon>Cytophagales</taxon>
        <taxon>Cytophagaceae</taxon>
        <taxon>Spirosoma</taxon>
    </lineage>
</organism>
<dbReference type="EMBL" id="OCNH01000003">
    <property type="protein sequence ID" value="SOD92737.1"/>
    <property type="molecule type" value="Genomic_DNA"/>
</dbReference>
<reference evidence="3" key="1">
    <citation type="submission" date="2017-09" db="EMBL/GenBank/DDBJ databases">
        <authorList>
            <person name="Varghese N."/>
            <person name="Submissions S."/>
        </authorList>
    </citation>
    <scope>NUCLEOTIDE SEQUENCE [LARGE SCALE GENOMIC DNA]</scope>
    <source>
        <strain evidence="3">DSM 29961</strain>
    </source>
</reference>
<evidence type="ECO:0000313" key="3">
    <source>
        <dbReference type="Proteomes" id="UP000219452"/>
    </source>
</evidence>
<feature type="transmembrane region" description="Helical" evidence="1">
    <location>
        <begin position="7"/>
        <end position="23"/>
    </location>
</feature>
<keyword evidence="1" id="KW-0812">Transmembrane</keyword>
<name>A0A286GB45_9BACT</name>
<proteinExistence type="predicted"/>
<protein>
    <submittedName>
        <fullName evidence="2">Uncharacterized protein</fullName>
    </submittedName>
</protein>
<dbReference type="AlphaFoldDB" id="A0A286GB45"/>
<feature type="transmembrane region" description="Helical" evidence="1">
    <location>
        <begin position="35"/>
        <end position="54"/>
    </location>
</feature>
<keyword evidence="1" id="KW-1133">Transmembrane helix</keyword>
<gene>
    <name evidence="2" type="ORF">SAMN06269250_4132</name>
</gene>
<evidence type="ECO:0000256" key="1">
    <source>
        <dbReference type="SAM" id="Phobius"/>
    </source>
</evidence>
<dbReference type="Proteomes" id="UP000219452">
    <property type="component" value="Unassembled WGS sequence"/>
</dbReference>
<accession>A0A286GB45</accession>
<evidence type="ECO:0000313" key="2">
    <source>
        <dbReference type="EMBL" id="SOD92737.1"/>
    </source>
</evidence>
<keyword evidence="3" id="KW-1185">Reference proteome</keyword>
<keyword evidence="1" id="KW-0472">Membrane</keyword>
<sequence>MENKKNVNFTFIVVAFILGTTLIKHFDFKTSSFKMPALDIIFLIAFILSIYFIIKDYKKQPEK</sequence>